<sequence length="126" mass="14085">MGKSLWLISVTAACWSVWLAWNELVFDSKCPSMNGLVFQSRLRALMWVKAVQDVLSVEERFWWICPIRSWNEVIKAGMGGRLWCPLRKGWVKFILCGVVNEDDVGCGGVLRDADGVARAVFGSSGC</sequence>
<evidence type="ECO:0000313" key="3">
    <source>
        <dbReference type="Proteomes" id="UP001358586"/>
    </source>
</evidence>
<accession>A0ABR0NQ02</accession>
<gene>
    <name evidence="2" type="ORF">PVK06_030970</name>
</gene>
<proteinExistence type="predicted"/>
<reference evidence="2 3" key="1">
    <citation type="submission" date="2023-03" db="EMBL/GenBank/DDBJ databases">
        <title>WGS of Gossypium arboreum.</title>
        <authorList>
            <person name="Yu D."/>
        </authorList>
    </citation>
    <scope>NUCLEOTIDE SEQUENCE [LARGE SCALE GENOMIC DNA]</scope>
    <source>
        <tissue evidence="2">Leaf</tissue>
    </source>
</reference>
<evidence type="ECO:0000256" key="1">
    <source>
        <dbReference type="SAM" id="SignalP"/>
    </source>
</evidence>
<evidence type="ECO:0008006" key="4">
    <source>
        <dbReference type="Google" id="ProtNLM"/>
    </source>
</evidence>
<keyword evidence="1" id="KW-0732">Signal</keyword>
<name>A0ABR0NQ02_GOSAR</name>
<comment type="caution">
    <text evidence="2">The sequence shown here is derived from an EMBL/GenBank/DDBJ whole genome shotgun (WGS) entry which is preliminary data.</text>
</comment>
<dbReference type="Proteomes" id="UP001358586">
    <property type="component" value="Chromosome 9"/>
</dbReference>
<feature type="signal peptide" evidence="1">
    <location>
        <begin position="1"/>
        <end position="20"/>
    </location>
</feature>
<keyword evidence="3" id="KW-1185">Reference proteome</keyword>
<evidence type="ECO:0000313" key="2">
    <source>
        <dbReference type="EMBL" id="KAK5803325.1"/>
    </source>
</evidence>
<organism evidence="2 3">
    <name type="scientific">Gossypium arboreum</name>
    <name type="common">Tree cotton</name>
    <name type="synonym">Gossypium nanking</name>
    <dbReference type="NCBI Taxonomy" id="29729"/>
    <lineage>
        <taxon>Eukaryota</taxon>
        <taxon>Viridiplantae</taxon>
        <taxon>Streptophyta</taxon>
        <taxon>Embryophyta</taxon>
        <taxon>Tracheophyta</taxon>
        <taxon>Spermatophyta</taxon>
        <taxon>Magnoliopsida</taxon>
        <taxon>eudicotyledons</taxon>
        <taxon>Gunneridae</taxon>
        <taxon>Pentapetalae</taxon>
        <taxon>rosids</taxon>
        <taxon>malvids</taxon>
        <taxon>Malvales</taxon>
        <taxon>Malvaceae</taxon>
        <taxon>Malvoideae</taxon>
        <taxon>Gossypium</taxon>
    </lineage>
</organism>
<protein>
    <recommendedName>
        <fullName evidence="4">Transmembrane protein</fullName>
    </recommendedName>
</protein>
<dbReference type="EMBL" id="JARKNE010000009">
    <property type="protein sequence ID" value="KAK5803325.1"/>
    <property type="molecule type" value="Genomic_DNA"/>
</dbReference>
<feature type="chain" id="PRO_5045672265" description="Transmembrane protein" evidence="1">
    <location>
        <begin position="21"/>
        <end position="126"/>
    </location>
</feature>